<comment type="subunit">
    <text evidence="7">Interacts with uS11. Not a structural component of 40S pre-ribosomes, but transiently interacts with them by binding to uS11.</text>
</comment>
<reference evidence="8 9" key="1">
    <citation type="submission" date="2019-03" db="EMBL/GenBank/DDBJ databases">
        <title>Genomic Encyclopedia of Type Strains, Phase IV (KMG-IV): sequencing the most valuable type-strain genomes for metagenomic binning, comparative biology and taxonomic classification.</title>
        <authorList>
            <person name="Goeker M."/>
        </authorList>
    </citation>
    <scope>NUCLEOTIDE SEQUENCE [LARGE SCALE GENOMIC DNA]</scope>
    <source>
        <strain evidence="8 9">DSM 13328</strain>
    </source>
</reference>
<dbReference type="GO" id="GO:0004017">
    <property type="term" value="F:AMP kinase activity"/>
    <property type="evidence" value="ECO:0007669"/>
    <property type="project" value="UniProtKB-UniRule"/>
</dbReference>
<dbReference type="Proteomes" id="UP000294855">
    <property type="component" value="Unassembled WGS sequence"/>
</dbReference>
<feature type="region of interest" description="LID" evidence="7">
    <location>
        <begin position="135"/>
        <end position="145"/>
    </location>
</feature>
<evidence type="ECO:0000256" key="6">
    <source>
        <dbReference type="ARBA" id="ARBA00022840"/>
    </source>
</evidence>
<dbReference type="Gene3D" id="3.40.50.300">
    <property type="entry name" value="P-loop containing nucleotide triphosphate hydrolases"/>
    <property type="match status" value="1"/>
</dbReference>
<comment type="similarity">
    <text evidence="7">Belongs to the adenylate kinase family. AK6 subfamily.</text>
</comment>
<feature type="binding site" evidence="7">
    <location>
        <position position="21"/>
    </location>
    <ligand>
        <name>ATP</name>
        <dbReference type="ChEBI" id="CHEBI:30616"/>
    </ligand>
</feature>
<accession>A0A484F4M3</accession>
<evidence type="ECO:0000313" key="9">
    <source>
        <dbReference type="Proteomes" id="UP000294855"/>
    </source>
</evidence>
<feature type="binding site" evidence="7">
    <location>
        <position position="136"/>
    </location>
    <ligand>
        <name>ATP</name>
        <dbReference type="ChEBI" id="CHEBI:30616"/>
    </ligand>
</feature>
<comment type="catalytic activity">
    <reaction evidence="7">
        <text>ATP + H2O = ADP + phosphate + H(+)</text>
        <dbReference type="Rhea" id="RHEA:13065"/>
        <dbReference type="ChEBI" id="CHEBI:15377"/>
        <dbReference type="ChEBI" id="CHEBI:15378"/>
        <dbReference type="ChEBI" id="CHEBI:30616"/>
        <dbReference type="ChEBI" id="CHEBI:43474"/>
        <dbReference type="ChEBI" id="CHEBI:456216"/>
    </reaction>
</comment>
<name>A0A484F4M3_9EURY</name>
<evidence type="ECO:0000256" key="4">
    <source>
        <dbReference type="ARBA" id="ARBA00022741"/>
    </source>
</evidence>
<evidence type="ECO:0000313" key="8">
    <source>
        <dbReference type="EMBL" id="TDQ68215.1"/>
    </source>
</evidence>
<dbReference type="AlphaFoldDB" id="A0A484F4M3"/>
<dbReference type="InterPro" id="IPR020618">
    <property type="entry name" value="Adenyl_kinase_AK6"/>
</dbReference>
<dbReference type="PANTHER" id="PTHR12595">
    <property type="entry name" value="POS9-ACTIVATING FACTOR FAP7-RELATED"/>
    <property type="match status" value="1"/>
</dbReference>
<comment type="caution">
    <text evidence="7">Lacks conserved residue(s) required for the propagation of feature annotation.</text>
</comment>
<protein>
    <recommendedName>
        <fullName evidence="7">Putative adenylate kinase</fullName>
        <shortName evidence="7">AK</shortName>
        <ecNumber evidence="7">2.7.4.3</ecNumber>
    </recommendedName>
    <alternativeName>
        <fullName evidence="7">ATP-AMP transphosphorylase</fullName>
    </alternativeName>
</protein>
<dbReference type="EC" id="2.7.4.3" evidence="7"/>
<dbReference type="RefSeq" id="WP_133517606.1">
    <property type="nucleotide sequence ID" value="NZ_JAHDUW010000004.1"/>
</dbReference>
<dbReference type="PANTHER" id="PTHR12595:SF0">
    <property type="entry name" value="ADENYLATE KINASE ISOENZYME 6"/>
    <property type="match status" value="1"/>
</dbReference>
<keyword evidence="2 7" id="KW-0698">rRNA processing</keyword>
<dbReference type="InterPro" id="IPR027417">
    <property type="entry name" value="P-loop_NTPase"/>
</dbReference>
<keyword evidence="1 7" id="KW-0690">Ribosome biogenesis</keyword>
<keyword evidence="6 7" id="KW-0067">ATP-binding</keyword>
<keyword evidence="3 7" id="KW-0808">Transferase</keyword>
<keyword evidence="9" id="KW-1185">Reference proteome</keyword>
<dbReference type="EMBL" id="SNYS01000009">
    <property type="protein sequence ID" value="TDQ68215.1"/>
    <property type="molecule type" value="Genomic_DNA"/>
</dbReference>
<feature type="binding site" evidence="7">
    <location>
        <position position="23"/>
    </location>
    <ligand>
        <name>ATP</name>
        <dbReference type="ChEBI" id="CHEBI:30616"/>
    </ligand>
</feature>
<comment type="function">
    <text evidence="7">Broad-specificity nucleoside monophosphate (NMP) kinase that catalyzes the reversible transfer of the terminal phosphate group between nucleoside triphosphates and monophosphates. Has also ATPase activity. Involved in the late maturation steps of the 30S ribosomal particles, specifically 16S rRNA maturation. While NMP activity is not required for ribosome maturation, ATPase activity is. Associates transiently with small ribosomal subunit protein uS11. ATP hydrolysis breaks the interaction with uS11. May temporarily remove uS11 from the ribosome to enable a conformational change of the ribosomal RNA that is needed for the final maturation step of the small ribosomal subunit.</text>
</comment>
<gene>
    <name evidence="8" type="ORF">C7391_1153</name>
</gene>
<evidence type="ECO:0000256" key="7">
    <source>
        <dbReference type="HAMAP-Rule" id="MF_00039"/>
    </source>
</evidence>
<organism evidence="8 9">
    <name type="scientific">Methanimicrococcus blatticola</name>
    <dbReference type="NCBI Taxonomy" id="91560"/>
    <lineage>
        <taxon>Archaea</taxon>
        <taxon>Methanobacteriati</taxon>
        <taxon>Methanobacteriota</taxon>
        <taxon>Stenosarchaea group</taxon>
        <taxon>Methanomicrobia</taxon>
        <taxon>Methanosarcinales</taxon>
        <taxon>Methanosarcinaceae</taxon>
        <taxon>Methanimicrococcus</taxon>
    </lineage>
</organism>
<keyword evidence="4 7" id="KW-0547">Nucleotide-binding</keyword>
<comment type="catalytic activity">
    <reaction evidence="7">
        <text>AMP + ATP = 2 ADP</text>
        <dbReference type="Rhea" id="RHEA:12973"/>
        <dbReference type="ChEBI" id="CHEBI:30616"/>
        <dbReference type="ChEBI" id="CHEBI:456215"/>
        <dbReference type="ChEBI" id="CHEBI:456216"/>
        <dbReference type="EC" id="2.7.4.3"/>
    </reaction>
</comment>
<evidence type="ECO:0000256" key="3">
    <source>
        <dbReference type="ARBA" id="ARBA00022679"/>
    </source>
</evidence>
<dbReference type="OrthoDB" id="8730at2157"/>
<proteinExistence type="inferred from homology"/>
<dbReference type="GO" id="GO:0016887">
    <property type="term" value="F:ATP hydrolysis activity"/>
    <property type="evidence" value="ECO:0007669"/>
    <property type="project" value="InterPro"/>
</dbReference>
<dbReference type="Pfam" id="PF13238">
    <property type="entry name" value="AAA_18"/>
    <property type="match status" value="1"/>
</dbReference>
<evidence type="ECO:0000256" key="5">
    <source>
        <dbReference type="ARBA" id="ARBA00022777"/>
    </source>
</evidence>
<comment type="caution">
    <text evidence="8">The sequence shown here is derived from an EMBL/GenBank/DDBJ whole genome shotgun (WGS) entry which is preliminary data.</text>
</comment>
<feature type="binding site" evidence="7">
    <location>
        <position position="19"/>
    </location>
    <ligand>
        <name>ATP</name>
        <dbReference type="ChEBI" id="CHEBI:30616"/>
    </ligand>
</feature>
<feature type="binding site" evidence="7">
    <location>
        <position position="22"/>
    </location>
    <ligand>
        <name>ATP</name>
        <dbReference type="ChEBI" id="CHEBI:30616"/>
    </ligand>
</feature>
<evidence type="ECO:0000256" key="2">
    <source>
        <dbReference type="ARBA" id="ARBA00022552"/>
    </source>
</evidence>
<dbReference type="SUPFAM" id="SSF52540">
    <property type="entry name" value="P-loop containing nucleoside triphosphate hydrolases"/>
    <property type="match status" value="1"/>
</dbReference>
<sequence>MTDILFPPFLTIALTGTPGTGKTEVSKKLEADGYRILHITEFIKAHNIPSERDDERDCDVVDMDALEEAVFEYQQTVRKEFNQKFFDEGLTLADLHKSPETLPVLVIESHLAHYLCDLSVVLRTHPYTLKDRLNERGYSDKKVMENVLAESIDVVLCDCFDYCRRVYEIETTNLTIDETADCLKELIHALYDDELKTYEHLMGKMDAFSSDVAAQQAIAAGLPISDILETYSFEDDGAIVYSDNDDIGDYAEEKNPVLVKYLPGKNDWSELTE</sequence>
<dbReference type="HAMAP" id="MF_00039">
    <property type="entry name" value="Adenylate_kinase_AK6"/>
    <property type="match status" value="1"/>
</dbReference>
<dbReference type="GO" id="GO:0006364">
    <property type="term" value="P:rRNA processing"/>
    <property type="evidence" value="ECO:0007669"/>
    <property type="project" value="UniProtKB-KW"/>
</dbReference>
<evidence type="ECO:0000256" key="1">
    <source>
        <dbReference type="ARBA" id="ARBA00022517"/>
    </source>
</evidence>
<keyword evidence="5 7" id="KW-0418">Kinase</keyword>
<dbReference type="GO" id="GO:0005524">
    <property type="term" value="F:ATP binding"/>
    <property type="evidence" value="ECO:0007669"/>
    <property type="project" value="UniProtKB-UniRule"/>
</dbReference>
<dbReference type="GO" id="GO:0042274">
    <property type="term" value="P:ribosomal small subunit biogenesis"/>
    <property type="evidence" value="ECO:0007669"/>
    <property type="project" value="UniProtKB-UniRule"/>
</dbReference>